<dbReference type="AlphaFoldDB" id="A0AAD9ZU19"/>
<organism evidence="2 3">
    <name type="scientific">Dipteronia sinensis</name>
    <dbReference type="NCBI Taxonomy" id="43782"/>
    <lineage>
        <taxon>Eukaryota</taxon>
        <taxon>Viridiplantae</taxon>
        <taxon>Streptophyta</taxon>
        <taxon>Embryophyta</taxon>
        <taxon>Tracheophyta</taxon>
        <taxon>Spermatophyta</taxon>
        <taxon>Magnoliopsida</taxon>
        <taxon>eudicotyledons</taxon>
        <taxon>Gunneridae</taxon>
        <taxon>Pentapetalae</taxon>
        <taxon>rosids</taxon>
        <taxon>malvids</taxon>
        <taxon>Sapindales</taxon>
        <taxon>Sapindaceae</taxon>
        <taxon>Hippocastanoideae</taxon>
        <taxon>Acereae</taxon>
        <taxon>Dipteronia</taxon>
    </lineage>
</organism>
<comment type="caution">
    <text evidence="2">The sequence shown here is derived from an EMBL/GenBank/DDBJ whole genome shotgun (WGS) entry which is preliminary data.</text>
</comment>
<evidence type="ECO:0000313" key="2">
    <source>
        <dbReference type="EMBL" id="KAK3193150.1"/>
    </source>
</evidence>
<gene>
    <name evidence="2" type="ORF">Dsin_024460</name>
</gene>
<dbReference type="EMBL" id="JANJYJ010000008">
    <property type="protein sequence ID" value="KAK3193150.1"/>
    <property type="molecule type" value="Genomic_DNA"/>
</dbReference>
<sequence>MRLAKLKDDCRYKNGVSRLKIPSGILSHGVQVYTNKMFKFFQAGVNRMHERILCCHALKVFDFNNLTSIPSEYILKRWTKDAQRGISGTCDRLASSANVSIVSSSVVGQSDIVRLDSESKVDLGFVVNLQPEQSLYFCELQQLLMILMTHLVVWTELKVLNRDCSMASHRVQACHNMMMFCDKAEAENLE</sequence>
<proteinExistence type="inferred from homology"/>
<keyword evidence="3" id="KW-1185">Reference proteome</keyword>
<dbReference type="GO" id="GO:0006355">
    <property type="term" value="P:regulation of DNA-templated transcription"/>
    <property type="evidence" value="ECO:0007669"/>
    <property type="project" value="UniProtKB-UniRule"/>
</dbReference>
<keyword evidence="1" id="KW-0479">Metal-binding</keyword>
<comment type="function">
    <text evidence="1">Putative transcription activator involved in regulating light control of development.</text>
</comment>
<keyword evidence="1" id="KW-0862">Zinc</keyword>
<dbReference type="GO" id="GO:0005634">
    <property type="term" value="C:nucleus"/>
    <property type="evidence" value="ECO:0007669"/>
    <property type="project" value="UniProtKB-SubCell"/>
</dbReference>
<dbReference type="PANTHER" id="PTHR31669:SF282">
    <property type="entry name" value="PROTEIN FAR1-RELATED SEQUENCE"/>
    <property type="match status" value="1"/>
</dbReference>
<dbReference type="GO" id="GO:0008270">
    <property type="term" value="F:zinc ion binding"/>
    <property type="evidence" value="ECO:0007669"/>
    <property type="project" value="UniProtKB-UniRule"/>
</dbReference>
<keyword evidence="1" id="KW-0539">Nucleus</keyword>
<reference evidence="2" key="1">
    <citation type="journal article" date="2023" name="Plant J.">
        <title>Genome sequences and population genomics provide insights into the demographic history, inbreeding, and mutation load of two 'living fossil' tree species of Dipteronia.</title>
        <authorList>
            <person name="Feng Y."/>
            <person name="Comes H.P."/>
            <person name="Chen J."/>
            <person name="Zhu S."/>
            <person name="Lu R."/>
            <person name="Zhang X."/>
            <person name="Li P."/>
            <person name="Qiu J."/>
            <person name="Olsen K.M."/>
            <person name="Qiu Y."/>
        </authorList>
    </citation>
    <scope>NUCLEOTIDE SEQUENCE</scope>
    <source>
        <strain evidence="2">NBL</strain>
    </source>
</reference>
<dbReference type="PANTHER" id="PTHR31669">
    <property type="entry name" value="PROTEIN FAR1-RELATED SEQUENCE 10-RELATED"/>
    <property type="match status" value="1"/>
</dbReference>
<comment type="subcellular location">
    <subcellularLocation>
        <location evidence="1">Nucleus</location>
    </subcellularLocation>
</comment>
<evidence type="ECO:0000256" key="1">
    <source>
        <dbReference type="RuleBase" id="RU367018"/>
    </source>
</evidence>
<dbReference type="Proteomes" id="UP001281410">
    <property type="component" value="Unassembled WGS sequence"/>
</dbReference>
<protein>
    <recommendedName>
        <fullName evidence="1">Protein FAR1-RELATED SEQUENCE</fullName>
    </recommendedName>
</protein>
<evidence type="ECO:0000313" key="3">
    <source>
        <dbReference type="Proteomes" id="UP001281410"/>
    </source>
</evidence>
<name>A0AAD9ZU19_9ROSI</name>
<accession>A0AAD9ZU19</accession>
<comment type="similarity">
    <text evidence="1">Belongs to the FHY3/FAR1 family.</text>
</comment>
<keyword evidence="1" id="KW-0863">Zinc-finger</keyword>
<dbReference type="InterPro" id="IPR031052">
    <property type="entry name" value="FHY3/FAR1"/>
</dbReference>